<organism evidence="1 2">
    <name type="scientific">Aspergillus keveii</name>
    <dbReference type="NCBI Taxonomy" id="714993"/>
    <lineage>
        <taxon>Eukaryota</taxon>
        <taxon>Fungi</taxon>
        <taxon>Dikarya</taxon>
        <taxon>Ascomycota</taxon>
        <taxon>Pezizomycotina</taxon>
        <taxon>Eurotiomycetes</taxon>
        <taxon>Eurotiomycetidae</taxon>
        <taxon>Eurotiales</taxon>
        <taxon>Aspergillaceae</taxon>
        <taxon>Aspergillus</taxon>
        <taxon>Aspergillus subgen. Nidulantes</taxon>
    </lineage>
</organism>
<sequence>MTPGALSSGAACALFCQGKNGDLLGLTPISSGSLLQRGGSQTIQHELCLAAQMRDWRTSNRDLVNTIGALVPHVWRLEMRAAVEPPAEYPF</sequence>
<dbReference type="EMBL" id="JBFTWV010000069">
    <property type="protein sequence ID" value="KAL2789056.1"/>
    <property type="molecule type" value="Genomic_DNA"/>
</dbReference>
<keyword evidence="2" id="KW-1185">Reference proteome</keyword>
<gene>
    <name evidence="1" type="ORF">BJX66DRAFT_239443</name>
</gene>
<name>A0ABR4G0P5_9EURO</name>
<evidence type="ECO:0000313" key="2">
    <source>
        <dbReference type="Proteomes" id="UP001610563"/>
    </source>
</evidence>
<dbReference type="Proteomes" id="UP001610563">
    <property type="component" value="Unassembled WGS sequence"/>
</dbReference>
<proteinExistence type="predicted"/>
<evidence type="ECO:0000313" key="1">
    <source>
        <dbReference type="EMBL" id="KAL2789056.1"/>
    </source>
</evidence>
<accession>A0ABR4G0P5</accession>
<comment type="caution">
    <text evidence="1">The sequence shown here is derived from an EMBL/GenBank/DDBJ whole genome shotgun (WGS) entry which is preliminary data.</text>
</comment>
<reference evidence="1 2" key="1">
    <citation type="submission" date="2024-07" db="EMBL/GenBank/DDBJ databases">
        <title>Section-level genome sequencing and comparative genomics of Aspergillus sections Usti and Cavernicolus.</title>
        <authorList>
            <consortium name="Lawrence Berkeley National Laboratory"/>
            <person name="Nybo J.L."/>
            <person name="Vesth T.C."/>
            <person name="Theobald S."/>
            <person name="Frisvad J.C."/>
            <person name="Larsen T.O."/>
            <person name="Kjaerboelling I."/>
            <person name="Rothschild-Mancinelli K."/>
            <person name="Lyhne E.K."/>
            <person name="Kogle M.E."/>
            <person name="Barry K."/>
            <person name="Clum A."/>
            <person name="Na H."/>
            <person name="Ledsgaard L."/>
            <person name="Lin J."/>
            <person name="Lipzen A."/>
            <person name="Kuo A."/>
            <person name="Riley R."/>
            <person name="Mondo S."/>
            <person name="Labutti K."/>
            <person name="Haridas S."/>
            <person name="Pangalinan J."/>
            <person name="Salamov A.A."/>
            <person name="Simmons B.A."/>
            <person name="Magnuson J.K."/>
            <person name="Chen J."/>
            <person name="Drula E."/>
            <person name="Henrissat B."/>
            <person name="Wiebenga A."/>
            <person name="Lubbers R.J."/>
            <person name="Gomes A.C."/>
            <person name="Makela M.R."/>
            <person name="Stajich J."/>
            <person name="Grigoriev I.V."/>
            <person name="Mortensen U.H."/>
            <person name="De Vries R.P."/>
            <person name="Baker S.E."/>
            <person name="Andersen M.R."/>
        </authorList>
    </citation>
    <scope>NUCLEOTIDE SEQUENCE [LARGE SCALE GENOMIC DNA]</scope>
    <source>
        <strain evidence="1 2">CBS 209.92</strain>
    </source>
</reference>
<protein>
    <submittedName>
        <fullName evidence="1">Uncharacterized protein</fullName>
    </submittedName>
</protein>